<dbReference type="PANTHER" id="PTHR20881">
    <property type="entry name" value="3-METHYL-2-OXOBUTANOATE HYDROXYMETHYLTRANSFERASE"/>
    <property type="match status" value="1"/>
</dbReference>
<dbReference type="InterPro" id="IPR003700">
    <property type="entry name" value="Pantoate_hydroxy_MeTrfase"/>
</dbReference>
<comment type="pathway">
    <text evidence="1 7">Cofactor biosynthesis; (R)-pantothenate biosynthesis; (R)-pantoate from 3-methyl-2-oxobutanoate: step 1/2.</text>
</comment>
<evidence type="ECO:0000256" key="2">
    <source>
        <dbReference type="ARBA" id="ARBA00008676"/>
    </source>
</evidence>
<reference evidence="11 12" key="1">
    <citation type="journal article" date="2013" name="PLoS ONE">
        <title>The first genomic and proteomic characterization of a deep-sea sulfate reducer: insights into the piezophilic lifestyle of Desulfovibrio piezophilus.</title>
        <authorList>
            <person name="Pradel N."/>
            <person name="Ji B."/>
            <person name="Gimenez G."/>
            <person name="Talla E."/>
            <person name="Lenoble P."/>
            <person name="Garel M."/>
            <person name="Tamburini C."/>
            <person name="Fourquet P."/>
            <person name="Lebrun R."/>
            <person name="Bertin P."/>
            <person name="Denis Y."/>
            <person name="Pophillat M."/>
            <person name="Barbe V."/>
            <person name="Ollivier B."/>
            <person name="Dolla A."/>
        </authorList>
    </citation>
    <scope>NUCLEOTIDE SEQUENCE [LARGE SCALE GENOMIC DNA]</scope>
    <source>
        <strain evidence="12">DSM 10523 / SB164P1</strain>
    </source>
</reference>
<dbReference type="GO" id="GO:0003864">
    <property type="term" value="F:3-methyl-2-oxobutanoate hydroxymethyltransferase activity"/>
    <property type="evidence" value="ECO:0007669"/>
    <property type="project" value="UniProtKB-UniRule"/>
</dbReference>
<dbReference type="GO" id="GO:0008168">
    <property type="term" value="F:methyltransferase activity"/>
    <property type="evidence" value="ECO:0007669"/>
    <property type="project" value="UniProtKB-KW"/>
</dbReference>
<sequence>MAEQPYCPAMSTNTISLSQETGKPVTAPSVQASKNGDKICCMTAYDYSSGLIADAAGMDVVLVGDSLAMVVLGHEDTLSVTVDEMIHHVRATSRGVKRALLVADMPFMSFCTVDKALHNGGRLISEGGARAVKLEGGVAVVPQIEALTQAGIPVMAHVGLTPQHVARFGGFKAQGKSAEATKALLEDAQAVEEAGAFCVVLEAIPVEAAQLITEAIDIPTIGIGAGNVTDGQVLVYHDVLGLFDRFTPKFVRQYASQGEEGIKALEQYCKDVRSGWFPAEKNTIYMPDDQMEQVRKIKVKKKK</sequence>
<dbReference type="GO" id="GO:0015940">
    <property type="term" value="P:pantothenate biosynthetic process"/>
    <property type="evidence" value="ECO:0007669"/>
    <property type="project" value="UniProtKB-UniRule"/>
</dbReference>
<dbReference type="Pfam" id="PF02548">
    <property type="entry name" value="Pantoate_transf"/>
    <property type="match status" value="1"/>
</dbReference>
<dbReference type="EMBL" id="FO203427">
    <property type="protein sequence ID" value="CCH49696.1"/>
    <property type="molecule type" value="Genomic_DNA"/>
</dbReference>
<dbReference type="eggNOG" id="COG0413">
    <property type="taxonomic scope" value="Bacteria"/>
</dbReference>
<dbReference type="STRING" id="1322246.BN4_12461"/>
<keyword evidence="11" id="KW-0489">Methyltransferase</keyword>
<feature type="active site" description="Proton acceptor" evidence="7 8">
    <location>
        <position position="202"/>
    </location>
</feature>
<dbReference type="PIRSF" id="PIRSF000388">
    <property type="entry name" value="Pantoate_hydroxy_MeTrfase"/>
    <property type="match status" value="1"/>
</dbReference>
<dbReference type="HAMAP" id="MF_00156">
    <property type="entry name" value="PanB"/>
    <property type="match status" value="1"/>
</dbReference>
<evidence type="ECO:0000256" key="3">
    <source>
        <dbReference type="ARBA" id="ARBA00011424"/>
    </source>
</evidence>
<evidence type="ECO:0000256" key="5">
    <source>
        <dbReference type="ARBA" id="ARBA00022679"/>
    </source>
</evidence>
<feature type="binding site" evidence="7 9">
    <location>
        <position position="104"/>
    </location>
    <ligand>
        <name>3-methyl-2-oxobutanoate</name>
        <dbReference type="ChEBI" id="CHEBI:11851"/>
    </ligand>
</feature>
<proteinExistence type="inferred from homology"/>
<dbReference type="FunFam" id="3.20.20.60:FF:000003">
    <property type="entry name" value="3-methyl-2-oxobutanoate hydroxymethyltransferase"/>
    <property type="match status" value="1"/>
</dbReference>
<comment type="subunit">
    <text evidence="3 7">Homodecamer; pentamer of dimers.</text>
</comment>
<comment type="similarity">
    <text evidence="2 7">Belongs to the PanB family.</text>
</comment>
<name>M1WKJ2_PSEP2</name>
<comment type="cofactor">
    <cofactor evidence="7 10">
        <name>Mg(2+)</name>
        <dbReference type="ChEBI" id="CHEBI:18420"/>
    </cofactor>
    <text evidence="7 10">Binds 1 Mg(2+) ion per subunit.</text>
</comment>
<dbReference type="PATRIC" id="fig|879567.3.peg.2633"/>
<comment type="catalytic activity">
    <reaction evidence="7">
        <text>(6R)-5,10-methylene-5,6,7,8-tetrahydrofolate + 3-methyl-2-oxobutanoate + H2O = 2-dehydropantoate + (6S)-5,6,7,8-tetrahydrofolate</text>
        <dbReference type="Rhea" id="RHEA:11824"/>
        <dbReference type="ChEBI" id="CHEBI:11561"/>
        <dbReference type="ChEBI" id="CHEBI:11851"/>
        <dbReference type="ChEBI" id="CHEBI:15377"/>
        <dbReference type="ChEBI" id="CHEBI:15636"/>
        <dbReference type="ChEBI" id="CHEBI:57453"/>
        <dbReference type="EC" id="2.1.2.11"/>
    </reaction>
</comment>
<keyword evidence="12" id="KW-1185">Reference proteome</keyword>
<comment type="function">
    <text evidence="6 7">Catalyzes the reversible reaction in which hydroxymethyl group from 5,10-methylenetetrahydrofolate is transferred onto alpha-ketoisovalerate to form ketopantoate.</text>
</comment>
<evidence type="ECO:0000313" key="12">
    <source>
        <dbReference type="Proteomes" id="UP000011724"/>
    </source>
</evidence>
<protein>
    <recommendedName>
        <fullName evidence="7">3-methyl-2-oxobutanoate hydroxymethyltransferase</fullName>
        <ecNumber evidence="7">2.1.2.11</ecNumber>
    </recommendedName>
    <alternativeName>
        <fullName evidence="7">Ketopantoate hydroxymethyltransferase</fullName>
        <shortName evidence="7">KPHMT</shortName>
    </alternativeName>
</protein>
<dbReference type="Gene3D" id="3.20.20.60">
    <property type="entry name" value="Phosphoenolpyruvate-binding domains"/>
    <property type="match status" value="1"/>
</dbReference>
<dbReference type="InterPro" id="IPR015813">
    <property type="entry name" value="Pyrv/PenolPyrv_kinase-like_dom"/>
</dbReference>
<dbReference type="GO" id="GO:0000287">
    <property type="term" value="F:magnesium ion binding"/>
    <property type="evidence" value="ECO:0007669"/>
    <property type="project" value="TreeGrafter"/>
</dbReference>
<dbReference type="PANTHER" id="PTHR20881:SF0">
    <property type="entry name" value="3-METHYL-2-OXOBUTANOATE HYDROXYMETHYLTRANSFERASE"/>
    <property type="match status" value="1"/>
</dbReference>
<reference evidence="12" key="2">
    <citation type="journal article" date="2013" name="Stand. Genomic Sci.">
        <title>Complete genome sequence of Desulfocapsa sulfexigens, a marine deltaproteobacterium specialized in disproportionating inorganic sulfur compounds.</title>
        <authorList>
            <person name="Finster K.W."/>
            <person name="Kjeldsen K.U."/>
            <person name="Kube M."/>
            <person name="Reinhardt R."/>
            <person name="Mussmann M."/>
            <person name="Amann R."/>
            <person name="Schreiber L."/>
        </authorList>
    </citation>
    <scope>NUCLEOTIDE SEQUENCE [LARGE SCALE GENOMIC DNA]</scope>
    <source>
        <strain evidence="12">DSM 10523 / SB164P1</strain>
    </source>
</reference>
<comment type="subcellular location">
    <subcellularLocation>
        <location evidence="7">Cytoplasm</location>
    </subcellularLocation>
</comment>
<evidence type="ECO:0000256" key="9">
    <source>
        <dbReference type="PIRSR" id="PIRSR000388-2"/>
    </source>
</evidence>
<feature type="binding site" evidence="7 10">
    <location>
        <position position="65"/>
    </location>
    <ligand>
        <name>Mg(2+)</name>
        <dbReference type="ChEBI" id="CHEBI:18420"/>
    </ligand>
</feature>
<dbReference type="HOGENOM" id="CLU_036645_1_0_7"/>
<evidence type="ECO:0000256" key="7">
    <source>
        <dbReference type="HAMAP-Rule" id="MF_00156"/>
    </source>
</evidence>
<dbReference type="Proteomes" id="UP000011724">
    <property type="component" value="Chromosome"/>
</dbReference>
<dbReference type="InterPro" id="IPR040442">
    <property type="entry name" value="Pyrv_kinase-like_dom_sf"/>
</dbReference>
<feature type="binding site" evidence="7 10">
    <location>
        <position position="135"/>
    </location>
    <ligand>
        <name>Mg(2+)</name>
        <dbReference type="ChEBI" id="CHEBI:18420"/>
    </ligand>
</feature>
<feature type="binding site" evidence="7 10">
    <location>
        <position position="104"/>
    </location>
    <ligand>
        <name>Mg(2+)</name>
        <dbReference type="ChEBI" id="CHEBI:18420"/>
    </ligand>
</feature>
<dbReference type="GO" id="GO:0032259">
    <property type="term" value="P:methylation"/>
    <property type="evidence" value="ECO:0007669"/>
    <property type="project" value="UniProtKB-KW"/>
</dbReference>
<dbReference type="UniPathway" id="UPA00028">
    <property type="reaction ID" value="UER00003"/>
</dbReference>
<dbReference type="SUPFAM" id="SSF51621">
    <property type="entry name" value="Phosphoenolpyruvate/pyruvate domain"/>
    <property type="match status" value="1"/>
</dbReference>
<keyword evidence="5 7" id="KW-0808">Transferase</keyword>
<feature type="binding site" evidence="7 9">
    <location>
        <begin position="65"/>
        <end position="66"/>
    </location>
    <ligand>
        <name>3-methyl-2-oxobutanoate</name>
        <dbReference type="ChEBI" id="CHEBI:11851"/>
    </ligand>
</feature>
<keyword evidence="7 10" id="KW-0460">Magnesium</keyword>
<keyword evidence="7" id="KW-0963">Cytoplasm</keyword>
<evidence type="ECO:0000256" key="6">
    <source>
        <dbReference type="ARBA" id="ARBA00056497"/>
    </source>
</evidence>
<evidence type="ECO:0000313" key="11">
    <source>
        <dbReference type="EMBL" id="CCH49696.1"/>
    </source>
</evidence>
<dbReference type="KEGG" id="dpi:BN4_12461"/>
<keyword evidence="4 7" id="KW-0566">Pantothenate biosynthesis</keyword>
<dbReference type="NCBIfam" id="TIGR00222">
    <property type="entry name" value="panB"/>
    <property type="match status" value="1"/>
</dbReference>
<evidence type="ECO:0000256" key="8">
    <source>
        <dbReference type="PIRSR" id="PIRSR000388-1"/>
    </source>
</evidence>
<dbReference type="CDD" id="cd06557">
    <property type="entry name" value="KPHMT-like"/>
    <property type="match status" value="1"/>
</dbReference>
<dbReference type="AlphaFoldDB" id="M1WKJ2"/>
<dbReference type="BioCyc" id="DPIE1322246:BN4_RS12345-MONOMER"/>
<keyword evidence="7 10" id="KW-0479">Metal-binding</keyword>
<evidence type="ECO:0000256" key="1">
    <source>
        <dbReference type="ARBA" id="ARBA00005033"/>
    </source>
</evidence>
<dbReference type="GO" id="GO:0005737">
    <property type="term" value="C:cytoplasm"/>
    <property type="evidence" value="ECO:0007669"/>
    <property type="project" value="UniProtKB-SubCell"/>
</dbReference>
<feature type="binding site" evidence="7 9">
    <location>
        <position position="133"/>
    </location>
    <ligand>
        <name>3-methyl-2-oxobutanoate</name>
        <dbReference type="ChEBI" id="CHEBI:11851"/>
    </ligand>
</feature>
<evidence type="ECO:0000256" key="10">
    <source>
        <dbReference type="PIRSR" id="PIRSR000388-3"/>
    </source>
</evidence>
<evidence type="ECO:0000256" key="4">
    <source>
        <dbReference type="ARBA" id="ARBA00022655"/>
    </source>
</evidence>
<accession>M1WKJ2</accession>
<dbReference type="EC" id="2.1.2.11" evidence="7"/>
<gene>
    <name evidence="7 11" type="primary">panB</name>
    <name evidence="11" type="ordered locus">BN4_12461</name>
</gene>
<dbReference type="NCBIfam" id="NF001452">
    <property type="entry name" value="PRK00311.1"/>
    <property type="match status" value="1"/>
</dbReference>
<organism evidence="11 12">
    <name type="scientific">Pseudodesulfovibrio piezophilus (strain DSM 21447 / JCM 15486 / C1TLV30)</name>
    <name type="common">Desulfovibrio piezophilus</name>
    <dbReference type="NCBI Taxonomy" id="1322246"/>
    <lineage>
        <taxon>Bacteria</taxon>
        <taxon>Pseudomonadati</taxon>
        <taxon>Thermodesulfobacteriota</taxon>
        <taxon>Desulfovibrionia</taxon>
        <taxon>Desulfovibrionales</taxon>
        <taxon>Desulfovibrionaceae</taxon>
    </lineage>
</organism>